<organism evidence="1 2">
    <name type="scientific">[Clostridium] leptum DSM 753</name>
    <dbReference type="NCBI Taxonomy" id="428125"/>
    <lineage>
        <taxon>Bacteria</taxon>
        <taxon>Bacillati</taxon>
        <taxon>Bacillota</taxon>
        <taxon>Clostridia</taxon>
        <taxon>Eubacteriales</taxon>
        <taxon>Oscillospiraceae</taxon>
        <taxon>Oscillospiraceae incertae sedis</taxon>
    </lineage>
</organism>
<dbReference type="HOGENOM" id="CLU_3198105_0_0_9"/>
<gene>
    <name evidence="1" type="ORF">CLOLEP_00556</name>
</gene>
<reference evidence="1 2" key="1">
    <citation type="submission" date="2007-08" db="EMBL/GenBank/DDBJ databases">
        <title>Draft genome sequence of Clostridium leptum (DSM 753).</title>
        <authorList>
            <person name="Sudarsanam P."/>
            <person name="Ley R."/>
            <person name="Guruge J."/>
            <person name="Turnbaugh P.J."/>
            <person name="Mahowald M."/>
            <person name="Liep D."/>
            <person name="Gordon J."/>
        </authorList>
    </citation>
    <scope>NUCLEOTIDE SEQUENCE [LARGE SCALE GENOMIC DNA]</scope>
    <source>
        <strain evidence="1 2">DSM 753</strain>
    </source>
</reference>
<accession>A7VPS9</accession>
<dbReference type="AlphaFoldDB" id="A7VPS9"/>
<name>A7VPS9_9FIRM</name>
<proteinExistence type="predicted"/>
<evidence type="ECO:0000313" key="2">
    <source>
        <dbReference type="Proteomes" id="UP000003490"/>
    </source>
</evidence>
<dbReference type="EMBL" id="ABCB02000013">
    <property type="protein sequence ID" value="EDO62741.1"/>
    <property type="molecule type" value="Genomic_DNA"/>
</dbReference>
<protein>
    <submittedName>
        <fullName evidence="1">Uncharacterized protein</fullName>
    </submittedName>
</protein>
<sequence>MTDTEEIWQFSVKKYWKYVPFAEIRGYGKEIHGCEMIVHIALLIL</sequence>
<reference evidence="1 2" key="2">
    <citation type="submission" date="2007-08" db="EMBL/GenBank/DDBJ databases">
        <authorList>
            <person name="Fulton L."/>
            <person name="Clifton S."/>
            <person name="Fulton B."/>
            <person name="Xu J."/>
            <person name="Minx P."/>
            <person name="Pepin K.H."/>
            <person name="Johnson M."/>
            <person name="Thiruvilangam P."/>
            <person name="Bhonagiri V."/>
            <person name="Nash W.E."/>
            <person name="Wang C."/>
            <person name="Mardis E.R."/>
            <person name="Wilson R.K."/>
        </authorList>
    </citation>
    <scope>NUCLEOTIDE SEQUENCE [LARGE SCALE GENOMIC DNA]</scope>
    <source>
        <strain evidence="1 2">DSM 753</strain>
    </source>
</reference>
<dbReference type="Proteomes" id="UP000003490">
    <property type="component" value="Unassembled WGS sequence"/>
</dbReference>
<evidence type="ECO:0000313" key="1">
    <source>
        <dbReference type="EMBL" id="EDO62741.1"/>
    </source>
</evidence>
<comment type="caution">
    <text evidence="1">The sequence shown here is derived from an EMBL/GenBank/DDBJ whole genome shotgun (WGS) entry which is preliminary data.</text>
</comment>